<dbReference type="SUPFAM" id="SSF54001">
    <property type="entry name" value="Cysteine proteinases"/>
    <property type="match status" value="1"/>
</dbReference>
<dbReference type="RefSeq" id="WP_246135365.1">
    <property type="nucleotide sequence ID" value="NZ_BJZO01000008.1"/>
</dbReference>
<dbReference type="PANTHER" id="PTHR33490">
    <property type="entry name" value="BLR5614 PROTEIN-RELATED"/>
    <property type="match status" value="1"/>
</dbReference>
<dbReference type="Proteomes" id="UP000321567">
    <property type="component" value="Unassembled WGS sequence"/>
</dbReference>
<sequence>MSTPESRAGGEPDPVPAPASAPASVLLPQAAPGVLGGDPLAPLVYDVEHVTTYTYSQPVTVSHQCAHLRPRAFATQEVIDTELRATPLPELRSERTDYFGNTVTTFSLSRPHEALTLISRCRVRIHPPEIPDPAITPPWEEVARRLSQGFGADVLDACTVLHDSLYARVLPEVAEYARPSFPPGRPILEAGLDLTRRIYTDFSYDPSATTIATPLVEVLARRRGVCQDFAHLQIACLRAMGLSARYVSGYILTRSADDGAALEGGDASHAWLSLFVPCPGAPNGGWIGLDPTNDKIVTREHITVAWGRDFEDVSPVKGVMLGGGTQRVAVSVRVTPLSGHPPRLVRTAPP</sequence>
<dbReference type="AlphaFoldDB" id="A0A512H4L8"/>
<dbReference type="EMBL" id="BJZO01000008">
    <property type="protein sequence ID" value="GEO80368.1"/>
    <property type="molecule type" value="Genomic_DNA"/>
</dbReference>
<dbReference type="Pfam" id="PF08379">
    <property type="entry name" value="Bact_transglu_N"/>
    <property type="match status" value="1"/>
</dbReference>
<dbReference type="PANTHER" id="PTHR33490:SF7">
    <property type="entry name" value="BLR2979 PROTEIN"/>
    <property type="match status" value="1"/>
</dbReference>
<feature type="region of interest" description="Disordered" evidence="1">
    <location>
        <begin position="1"/>
        <end position="21"/>
    </location>
</feature>
<evidence type="ECO:0000313" key="4">
    <source>
        <dbReference type="Proteomes" id="UP000321567"/>
    </source>
</evidence>
<feature type="domain" description="Transglutaminase-like" evidence="2">
    <location>
        <begin position="218"/>
        <end position="293"/>
    </location>
</feature>
<name>A0A512H4L8_9PROT</name>
<gene>
    <name evidence="3" type="ORF">ROR02_04990</name>
</gene>
<proteinExistence type="predicted"/>
<dbReference type="InterPro" id="IPR002931">
    <property type="entry name" value="Transglutaminase-like"/>
</dbReference>
<evidence type="ECO:0000259" key="2">
    <source>
        <dbReference type="SMART" id="SM00460"/>
    </source>
</evidence>
<evidence type="ECO:0000256" key="1">
    <source>
        <dbReference type="SAM" id="MobiDB-lite"/>
    </source>
</evidence>
<keyword evidence="4" id="KW-1185">Reference proteome</keyword>
<dbReference type="Pfam" id="PF01841">
    <property type="entry name" value="Transglut_core"/>
    <property type="match status" value="1"/>
</dbReference>
<dbReference type="SMART" id="SM00460">
    <property type="entry name" value="TGc"/>
    <property type="match status" value="1"/>
</dbReference>
<reference evidence="3 4" key="1">
    <citation type="submission" date="2019-07" db="EMBL/GenBank/DDBJ databases">
        <title>Whole genome shotgun sequence of Rhodospirillum oryzae NBRC 107573.</title>
        <authorList>
            <person name="Hosoyama A."/>
            <person name="Uohara A."/>
            <person name="Ohji S."/>
            <person name="Ichikawa N."/>
        </authorList>
    </citation>
    <scope>NUCLEOTIDE SEQUENCE [LARGE SCALE GENOMIC DNA]</scope>
    <source>
        <strain evidence="3 4">NBRC 107573</strain>
    </source>
</reference>
<evidence type="ECO:0000313" key="3">
    <source>
        <dbReference type="EMBL" id="GEO80368.1"/>
    </source>
</evidence>
<protein>
    <submittedName>
        <fullName evidence="3">Transglutaminase</fullName>
    </submittedName>
</protein>
<dbReference type="InterPro" id="IPR013589">
    <property type="entry name" value="Bac_transglu_N"/>
</dbReference>
<dbReference type="InterPro" id="IPR038765">
    <property type="entry name" value="Papain-like_cys_pep_sf"/>
</dbReference>
<organism evidence="3 4">
    <name type="scientific">Pararhodospirillum oryzae</name>
    <dbReference type="NCBI Taxonomy" id="478448"/>
    <lineage>
        <taxon>Bacteria</taxon>
        <taxon>Pseudomonadati</taxon>
        <taxon>Pseudomonadota</taxon>
        <taxon>Alphaproteobacteria</taxon>
        <taxon>Rhodospirillales</taxon>
        <taxon>Rhodospirillaceae</taxon>
        <taxon>Pararhodospirillum</taxon>
    </lineage>
</organism>
<accession>A0A512H4L8</accession>
<comment type="caution">
    <text evidence="3">The sequence shown here is derived from an EMBL/GenBank/DDBJ whole genome shotgun (WGS) entry which is preliminary data.</text>
</comment>
<dbReference type="Gene3D" id="3.10.620.30">
    <property type="match status" value="1"/>
</dbReference>